<dbReference type="Gene3D" id="3.40.50.720">
    <property type="entry name" value="NAD(P)-binding Rossmann-like Domain"/>
    <property type="match status" value="1"/>
</dbReference>
<accession>A0A6N8FJE4</accession>
<evidence type="ECO:0000313" key="3">
    <source>
        <dbReference type="EMBL" id="MUK89782.1"/>
    </source>
</evidence>
<dbReference type="InterPro" id="IPR036291">
    <property type="entry name" value="NAD(P)-bd_dom_sf"/>
</dbReference>
<dbReference type="SUPFAM" id="SSF55347">
    <property type="entry name" value="Glyceraldehyde-3-phosphate dehydrogenase-like, C-terminal domain"/>
    <property type="match status" value="1"/>
</dbReference>
<comment type="caution">
    <text evidence="3">The sequence shown here is derived from an EMBL/GenBank/DDBJ whole genome shotgun (WGS) entry which is preliminary data.</text>
</comment>
<keyword evidence="4" id="KW-1185">Reference proteome</keyword>
<gene>
    <name evidence="3" type="ORF">GMD78_15535</name>
</gene>
<evidence type="ECO:0000259" key="2">
    <source>
        <dbReference type="Pfam" id="PF22725"/>
    </source>
</evidence>
<dbReference type="PANTHER" id="PTHR43054:SF1">
    <property type="entry name" value="SCYLLO-INOSITOL 2-DEHYDROGENASE (NADP(+)) IOLU"/>
    <property type="match status" value="1"/>
</dbReference>
<dbReference type="Pfam" id="PF01408">
    <property type="entry name" value="GFO_IDH_MocA"/>
    <property type="match status" value="1"/>
</dbReference>
<protein>
    <submittedName>
        <fullName evidence="3">Gfo/Idh/MocA family oxidoreductase</fullName>
    </submittedName>
</protein>
<evidence type="ECO:0000313" key="4">
    <source>
        <dbReference type="Proteomes" id="UP000469125"/>
    </source>
</evidence>
<feature type="domain" description="Gfo/Idh/MocA-like oxidoreductase N-terminal" evidence="1">
    <location>
        <begin position="11"/>
        <end position="127"/>
    </location>
</feature>
<dbReference type="InterPro" id="IPR000683">
    <property type="entry name" value="Gfo/Idh/MocA-like_OxRdtase_N"/>
</dbReference>
<sequence length="333" mass="38334">MRGKKNRAMKFSTIGTSWITEMFIQAAKLSGKAKLLSVYSRNEETAKSFAEKNNAEKWYNLLDEMLQDDTDFVYIASPNILHYEHVMKCIQSEKHVFCEKPMAFTQMQVKKIREEAIKYGVYVFEGYRHLFSPNYEILKNTIEQIGEIRSVFLQYIQYSSRYDAYKEGKQPNIFSKEFAGGALMDLGVYPLSAAIDLFGDPEDIHYFPVLLTNGIDGSGTLVLKYKGFNVTIMCSKVAQGTIPSEIQGEDGTITIDHIAPIHDITIYNRLTKEKKQLAQSQLELDMVYEIEVFTRLIAENDSNSFHKWMDRSESVAKWTEKVRHDNNILFLGE</sequence>
<dbReference type="EMBL" id="WOCA01000014">
    <property type="protein sequence ID" value="MUK89782.1"/>
    <property type="molecule type" value="Genomic_DNA"/>
</dbReference>
<dbReference type="Proteomes" id="UP000469125">
    <property type="component" value="Unassembled WGS sequence"/>
</dbReference>
<dbReference type="InterPro" id="IPR055170">
    <property type="entry name" value="GFO_IDH_MocA-like_dom"/>
</dbReference>
<organism evidence="3 4">
    <name type="scientific">Ornithinibacillus caprae</name>
    <dbReference type="NCBI Taxonomy" id="2678566"/>
    <lineage>
        <taxon>Bacteria</taxon>
        <taxon>Bacillati</taxon>
        <taxon>Bacillota</taxon>
        <taxon>Bacilli</taxon>
        <taxon>Bacillales</taxon>
        <taxon>Bacillaceae</taxon>
        <taxon>Ornithinibacillus</taxon>
    </lineage>
</organism>
<name>A0A6N8FJE4_9BACI</name>
<dbReference type="Pfam" id="PF22725">
    <property type="entry name" value="GFO_IDH_MocA_C3"/>
    <property type="match status" value="1"/>
</dbReference>
<dbReference type="PANTHER" id="PTHR43054">
    <property type="match status" value="1"/>
</dbReference>
<dbReference type="GO" id="GO:0000166">
    <property type="term" value="F:nucleotide binding"/>
    <property type="evidence" value="ECO:0007669"/>
    <property type="project" value="InterPro"/>
</dbReference>
<dbReference type="Gene3D" id="3.30.360.10">
    <property type="entry name" value="Dihydrodipicolinate Reductase, domain 2"/>
    <property type="match status" value="1"/>
</dbReference>
<feature type="domain" description="GFO/IDH/MocA-like oxidoreductase" evidence="2">
    <location>
        <begin position="144"/>
        <end position="253"/>
    </location>
</feature>
<proteinExistence type="predicted"/>
<dbReference type="AlphaFoldDB" id="A0A6N8FJE4"/>
<reference evidence="3 4" key="1">
    <citation type="submission" date="2019-11" db="EMBL/GenBank/DDBJ databases">
        <authorList>
            <person name="Li X."/>
        </authorList>
    </citation>
    <scope>NUCLEOTIDE SEQUENCE [LARGE SCALE GENOMIC DNA]</scope>
    <source>
        <strain evidence="3 4">L9</strain>
    </source>
</reference>
<dbReference type="SUPFAM" id="SSF51735">
    <property type="entry name" value="NAD(P)-binding Rossmann-fold domains"/>
    <property type="match status" value="1"/>
</dbReference>
<evidence type="ECO:0000259" key="1">
    <source>
        <dbReference type="Pfam" id="PF01408"/>
    </source>
</evidence>